<dbReference type="EMBL" id="JASKNE010000001">
    <property type="protein sequence ID" value="MDK1684012.1"/>
    <property type="molecule type" value="Genomic_DNA"/>
</dbReference>
<evidence type="ECO:0008006" key="3">
    <source>
        <dbReference type="Google" id="ProtNLM"/>
    </source>
</evidence>
<dbReference type="RefSeq" id="WP_284067077.1">
    <property type="nucleotide sequence ID" value="NZ_JASKNE010000001.1"/>
</dbReference>
<evidence type="ECO:0000313" key="2">
    <source>
        <dbReference type="Proteomes" id="UP001241935"/>
    </source>
</evidence>
<gene>
    <name evidence="1" type="ORF">QOR41_09155</name>
</gene>
<proteinExistence type="predicted"/>
<protein>
    <recommendedName>
        <fullName evidence="3">Apea-like HEPN domain-containing protein</fullName>
    </recommendedName>
</protein>
<name>A0AAW6UUY4_9GAMM</name>
<dbReference type="AlphaFoldDB" id="A0AAW6UUY4"/>
<dbReference type="Proteomes" id="UP001241935">
    <property type="component" value="Unassembled WGS sequence"/>
</dbReference>
<sequence length="316" mass="37125">MTEIKQSNWQRDDWSRGFLRMILDTRKKLIEDWKSDEINHIEESIWSSTIQQKDLNRIREFLSKNNFKYVDISIVRPPDDTSERMKFRTYYDEIGQCFSTNYNISIPANSNNLKLTVGIEDKIANQECQNKTLHIINSLRIIFGVPIARELMFTALASTEKCIEVSMSSELGYASKFDVQSLNLYQDIEYSELRELPIDALTLLDKAFQQKFAQERFILMWVAFEAIINSLPIPGGNGDKRKKYFLEELSSAVANEEVRRLHSFRNDVFKEARFIEEEVEEINWSLYMAIQLAMLSDCPQRQAFLNGYEQYIQQKL</sequence>
<organism evidence="1 2">
    <name type="scientific">Acinetobacter terrestris</name>
    <dbReference type="NCBI Taxonomy" id="2529843"/>
    <lineage>
        <taxon>Bacteria</taxon>
        <taxon>Pseudomonadati</taxon>
        <taxon>Pseudomonadota</taxon>
        <taxon>Gammaproteobacteria</taxon>
        <taxon>Moraxellales</taxon>
        <taxon>Moraxellaceae</taxon>
        <taxon>Acinetobacter</taxon>
        <taxon>Acinetobacter Taxon 24</taxon>
    </lineage>
</organism>
<accession>A0AAW6UUY4</accession>
<evidence type="ECO:0000313" key="1">
    <source>
        <dbReference type="EMBL" id="MDK1684012.1"/>
    </source>
</evidence>
<reference evidence="1" key="1">
    <citation type="submission" date="2023-04" db="EMBL/GenBank/DDBJ databases">
        <title>The environmental microbiomes in feedlot watering bowls are a reservoir of florfenicol resistance for bovine respiratory disease pathogens.</title>
        <authorList>
            <person name="Kos D.W."/>
            <person name="Ruzzini A.C."/>
            <person name="Schreiner B."/>
            <person name="Jelinski M.D."/>
        </authorList>
    </citation>
    <scope>NUCLEOTIDE SEQUENCE</scope>
    <source>
        <strain evidence="1">WB3</strain>
    </source>
</reference>
<comment type="caution">
    <text evidence="1">The sequence shown here is derived from an EMBL/GenBank/DDBJ whole genome shotgun (WGS) entry which is preliminary data.</text>
</comment>